<evidence type="ECO:0000256" key="10">
    <source>
        <dbReference type="ARBA" id="ARBA00022989"/>
    </source>
</evidence>
<accession>A0A538SPL6</accession>
<dbReference type="PANTHER" id="PTHR35864:SF1">
    <property type="entry name" value="ZINC METALLOPROTEASE YWHC-RELATED"/>
    <property type="match status" value="1"/>
</dbReference>
<evidence type="ECO:0000256" key="4">
    <source>
        <dbReference type="ARBA" id="ARBA00022475"/>
    </source>
</evidence>
<dbReference type="GO" id="GO:0008237">
    <property type="term" value="F:metallopeptidase activity"/>
    <property type="evidence" value="ECO:0007669"/>
    <property type="project" value="UniProtKB-KW"/>
</dbReference>
<keyword evidence="10" id="KW-1133">Transmembrane helix</keyword>
<evidence type="ECO:0000256" key="7">
    <source>
        <dbReference type="ARBA" id="ARBA00022723"/>
    </source>
</evidence>
<comment type="subcellular location">
    <subcellularLocation>
        <location evidence="2">Cell membrane</location>
        <topology evidence="2">Multi-pass membrane protein</topology>
    </subcellularLocation>
</comment>
<comment type="similarity">
    <text evidence="3">Belongs to the peptidase M50B family.</text>
</comment>
<keyword evidence="9" id="KW-0862">Zinc</keyword>
<dbReference type="Proteomes" id="UP000320184">
    <property type="component" value="Unassembled WGS sequence"/>
</dbReference>
<keyword evidence="12" id="KW-0472">Membrane</keyword>
<evidence type="ECO:0000313" key="13">
    <source>
        <dbReference type="EMBL" id="TMQ53322.1"/>
    </source>
</evidence>
<evidence type="ECO:0000256" key="5">
    <source>
        <dbReference type="ARBA" id="ARBA00022670"/>
    </source>
</evidence>
<feature type="non-terminal residue" evidence="13">
    <location>
        <position position="102"/>
    </location>
</feature>
<evidence type="ECO:0000256" key="1">
    <source>
        <dbReference type="ARBA" id="ARBA00001947"/>
    </source>
</evidence>
<dbReference type="GO" id="GO:0046872">
    <property type="term" value="F:metal ion binding"/>
    <property type="evidence" value="ECO:0007669"/>
    <property type="project" value="UniProtKB-KW"/>
</dbReference>
<name>A0A538SPL6_UNCEI</name>
<protein>
    <submittedName>
        <fullName evidence="13">Site-2 protease family protein</fullName>
    </submittedName>
</protein>
<evidence type="ECO:0000256" key="2">
    <source>
        <dbReference type="ARBA" id="ARBA00004651"/>
    </source>
</evidence>
<dbReference type="CDD" id="cd06158">
    <property type="entry name" value="S2P-M50_like_1"/>
    <property type="match status" value="1"/>
</dbReference>
<dbReference type="InterPro" id="IPR052348">
    <property type="entry name" value="Metallopeptidase_M50B"/>
</dbReference>
<dbReference type="GO" id="GO:0006508">
    <property type="term" value="P:proteolysis"/>
    <property type="evidence" value="ECO:0007669"/>
    <property type="project" value="UniProtKB-KW"/>
</dbReference>
<dbReference type="PANTHER" id="PTHR35864">
    <property type="entry name" value="ZINC METALLOPROTEASE MJ0611-RELATED"/>
    <property type="match status" value="1"/>
</dbReference>
<sequence length="102" mass="11093">MTQEQLAGLIFWFPAFLFSTTVHEAAHAWAALRGGDPTAYLGGQVSLSPLPHIRREPIGMLVVPLMTSLTQGWAMGWASAPFDPLWAARHPRRAAWMAAAGP</sequence>
<comment type="cofactor">
    <cofactor evidence="1">
        <name>Zn(2+)</name>
        <dbReference type="ChEBI" id="CHEBI:29105"/>
    </cofactor>
</comment>
<evidence type="ECO:0000256" key="11">
    <source>
        <dbReference type="ARBA" id="ARBA00023049"/>
    </source>
</evidence>
<proteinExistence type="inferred from homology"/>
<dbReference type="GO" id="GO:0005886">
    <property type="term" value="C:plasma membrane"/>
    <property type="evidence" value="ECO:0007669"/>
    <property type="project" value="UniProtKB-SubCell"/>
</dbReference>
<keyword evidence="8" id="KW-0378">Hydrolase</keyword>
<reference evidence="13 14" key="1">
    <citation type="journal article" date="2019" name="Nat. Microbiol.">
        <title>Mediterranean grassland soil C-N compound turnover is dependent on rainfall and depth, and is mediated by genomically divergent microorganisms.</title>
        <authorList>
            <person name="Diamond S."/>
            <person name="Andeer P.F."/>
            <person name="Li Z."/>
            <person name="Crits-Christoph A."/>
            <person name="Burstein D."/>
            <person name="Anantharaman K."/>
            <person name="Lane K.R."/>
            <person name="Thomas B.C."/>
            <person name="Pan C."/>
            <person name="Northen T.R."/>
            <person name="Banfield J.F."/>
        </authorList>
    </citation>
    <scope>NUCLEOTIDE SEQUENCE [LARGE SCALE GENOMIC DNA]</scope>
    <source>
        <strain evidence="13">WS_3</strain>
    </source>
</reference>
<evidence type="ECO:0000256" key="8">
    <source>
        <dbReference type="ARBA" id="ARBA00022801"/>
    </source>
</evidence>
<evidence type="ECO:0000256" key="12">
    <source>
        <dbReference type="ARBA" id="ARBA00023136"/>
    </source>
</evidence>
<evidence type="ECO:0000256" key="6">
    <source>
        <dbReference type="ARBA" id="ARBA00022692"/>
    </source>
</evidence>
<keyword evidence="7" id="KW-0479">Metal-binding</keyword>
<evidence type="ECO:0000256" key="3">
    <source>
        <dbReference type="ARBA" id="ARBA00007931"/>
    </source>
</evidence>
<organism evidence="13 14">
    <name type="scientific">Eiseniibacteriota bacterium</name>
    <dbReference type="NCBI Taxonomy" id="2212470"/>
    <lineage>
        <taxon>Bacteria</taxon>
        <taxon>Candidatus Eiseniibacteriota</taxon>
    </lineage>
</organism>
<dbReference type="EMBL" id="VBOT01000020">
    <property type="protein sequence ID" value="TMQ53322.1"/>
    <property type="molecule type" value="Genomic_DNA"/>
</dbReference>
<dbReference type="AlphaFoldDB" id="A0A538SPL6"/>
<keyword evidence="11" id="KW-0482">Metalloprotease</keyword>
<dbReference type="InterPro" id="IPR044537">
    <property type="entry name" value="Rip2-like"/>
</dbReference>
<keyword evidence="6" id="KW-0812">Transmembrane</keyword>
<evidence type="ECO:0000313" key="14">
    <source>
        <dbReference type="Proteomes" id="UP000320184"/>
    </source>
</evidence>
<keyword evidence="5 13" id="KW-0645">Protease</keyword>
<keyword evidence="4" id="KW-1003">Cell membrane</keyword>
<comment type="caution">
    <text evidence="13">The sequence shown here is derived from an EMBL/GenBank/DDBJ whole genome shotgun (WGS) entry which is preliminary data.</text>
</comment>
<gene>
    <name evidence="13" type="ORF">E6K73_01500</name>
</gene>
<evidence type="ECO:0000256" key="9">
    <source>
        <dbReference type="ARBA" id="ARBA00022833"/>
    </source>
</evidence>